<dbReference type="InterPro" id="IPR033941">
    <property type="entry name" value="IPMI_cat"/>
</dbReference>
<keyword evidence="1 8" id="KW-0432">Leucine biosynthesis</keyword>
<evidence type="ECO:0000256" key="2">
    <source>
        <dbReference type="ARBA" id="ARBA00022485"/>
    </source>
</evidence>
<dbReference type="Pfam" id="PF00330">
    <property type="entry name" value="Aconitase"/>
    <property type="match status" value="1"/>
</dbReference>
<keyword evidence="6 8" id="KW-0456">Lyase</keyword>
<keyword evidence="4 8" id="KW-0408">Iron</keyword>
<evidence type="ECO:0000313" key="10">
    <source>
        <dbReference type="EMBL" id="HFX13322.1"/>
    </source>
</evidence>
<dbReference type="EMBL" id="DTIN01000014">
    <property type="protein sequence ID" value="HFX13322.1"/>
    <property type="molecule type" value="Genomic_DNA"/>
</dbReference>
<evidence type="ECO:0000256" key="4">
    <source>
        <dbReference type="ARBA" id="ARBA00023004"/>
    </source>
</evidence>
<comment type="caution">
    <text evidence="10">The sequence shown here is derived from an EMBL/GenBank/DDBJ whole genome shotgun (WGS) entry which is preliminary data.</text>
</comment>
<dbReference type="NCBIfam" id="NF001614">
    <property type="entry name" value="PRK00402.1"/>
    <property type="match status" value="1"/>
</dbReference>
<comment type="pathway">
    <text evidence="8">Amino-acid biosynthesis; L-leucine biosynthesis; L-leucine from 3-methyl-2-oxobutanoate: step 2/4.</text>
</comment>
<dbReference type="PANTHER" id="PTHR43822">
    <property type="entry name" value="HOMOACONITASE, MITOCHONDRIAL-RELATED"/>
    <property type="match status" value="1"/>
</dbReference>
<dbReference type="InterPro" id="IPR036008">
    <property type="entry name" value="Aconitase_4Fe-4S_dom"/>
</dbReference>
<evidence type="ECO:0000256" key="6">
    <source>
        <dbReference type="ARBA" id="ARBA00023239"/>
    </source>
</evidence>
<reference evidence="10" key="1">
    <citation type="journal article" date="2020" name="mSystems">
        <title>Genome- and Community-Level Interaction Insights into Carbon Utilization and Element Cycling Functions of Hydrothermarchaeota in Hydrothermal Sediment.</title>
        <authorList>
            <person name="Zhou Z."/>
            <person name="Liu Y."/>
            <person name="Xu W."/>
            <person name="Pan J."/>
            <person name="Luo Z.H."/>
            <person name="Li M."/>
        </authorList>
    </citation>
    <scope>NUCLEOTIDE SEQUENCE [LARGE SCALE GENOMIC DNA]</scope>
    <source>
        <strain evidence="10">SpSt-81</strain>
    </source>
</reference>
<comment type="subunit">
    <text evidence="8">Heterodimer of LeuC and LeuD.</text>
</comment>
<organism evidence="10">
    <name type="scientific">Dictyoglomus thermophilum</name>
    <dbReference type="NCBI Taxonomy" id="14"/>
    <lineage>
        <taxon>Bacteria</taxon>
        <taxon>Pseudomonadati</taxon>
        <taxon>Dictyoglomota</taxon>
        <taxon>Dictyoglomia</taxon>
        <taxon>Dictyoglomales</taxon>
        <taxon>Dictyoglomaceae</taxon>
        <taxon>Dictyoglomus</taxon>
    </lineage>
</organism>
<dbReference type="GO" id="GO:0003861">
    <property type="term" value="F:3-isopropylmalate dehydratase activity"/>
    <property type="evidence" value="ECO:0007669"/>
    <property type="project" value="UniProtKB-UniRule"/>
</dbReference>
<dbReference type="Gene3D" id="3.30.499.10">
    <property type="entry name" value="Aconitase, domain 3"/>
    <property type="match status" value="2"/>
</dbReference>
<evidence type="ECO:0000256" key="8">
    <source>
        <dbReference type="HAMAP-Rule" id="MF_01027"/>
    </source>
</evidence>
<comment type="function">
    <text evidence="8">Catalyzes the isomerization between 2-isopropylmalate and 3-isopropylmalate, via the formation of 2-isopropylmaleate.</text>
</comment>
<dbReference type="InterPro" id="IPR018136">
    <property type="entry name" value="Aconitase_4Fe-4S_BS"/>
</dbReference>
<feature type="binding site" evidence="8">
    <location>
        <position position="357"/>
    </location>
    <ligand>
        <name>[4Fe-4S] cluster</name>
        <dbReference type="ChEBI" id="CHEBI:49883"/>
    </ligand>
</feature>
<dbReference type="InterPro" id="IPR006251">
    <property type="entry name" value="Homoacnase/IPMdehydase_lsu"/>
</dbReference>
<proteinExistence type="inferred from homology"/>
<sequence>MGKTIVEKIFSKHAGKDVRAGDIVIAKLDALMGQDGTSPLAIKVFEELGGTRVVNAEKVLIVMDHSVPPPNEGVANLHKLMREFAEKYGTQITEFGEGVCHQVFMERGLAIPGSLVIGADSHTCTYGALNCFSTGVGSSELAAAMYTGKLWFKVPNTVKINLNGKLPKWVVSKDIILYLVGYFKADGLTYKAIEFDGETIRDLSIDGRATITNMVVEMGAKAGIMPFDEKTREFFKNIGMDINSGIEADKDAEYEAVYNFDISNLEPQVALPHTVDNVYPISQIEKIKIHEAFIGTCTNGRLEDLRYAAQILKGKKVDKNVKLIITPASKRIYTQALKEGLIEIFLNAGAIVTNPGCGPCVGTHQGVPADGENVISTANRNFKGRMGNNKALIYLASPLTVAASAIKGEITDPREFLN</sequence>
<keyword evidence="5 8" id="KW-0411">Iron-sulfur</keyword>
<evidence type="ECO:0000259" key="9">
    <source>
        <dbReference type="Pfam" id="PF00330"/>
    </source>
</evidence>
<comment type="cofactor">
    <cofactor evidence="8">
        <name>[4Fe-4S] cluster</name>
        <dbReference type="ChEBI" id="CHEBI:49883"/>
    </cofactor>
    <text evidence="8">Binds 1 [4Fe-4S] cluster per subunit.</text>
</comment>
<dbReference type="HAMAP" id="MF_01027">
    <property type="entry name" value="LeuC_type2"/>
    <property type="match status" value="1"/>
</dbReference>
<dbReference type="SUPFAM" id="SSF53732">
    <property type="entry name" value="Aconitase iron-sulfur domain"/>
    <property type="match status" value="1"/>
</dbReference>
<keyword evidence="8" id="KW-0028">Amino-acid biosynthesis</keyword>
<feature type="binding site" evidence="8">
    <location>
        <position position="360"/>
    </location>
    <ligand>
        <name>[4Fe-4S] cluster</name>
        <dbReference type="ChEBI" id="CHEBI:49883"/>
    </ligand>
</feature>
<dbReference type="PRINTS" id="PR00415">
    <property type="entry name" value="ACONITASE"/>
</dbReference>
<evidence type="ECO:0000256" key="1">
    <source>
        <dbReference type="ARBA" id="ARBA00022430"/>
    </source>
</evidence>
<dbReference type="AlphaFoldDB" id="A0A7C3RQU5"/>
<comment type="similarity">
    <text evidence="8">Belongs to the aconitase/IPM isomerase family. LeuC type 2 subfamily.</text>
</comment>
<dbReference type="GO" id="GO:0051539">
    <property type="term" value="F:4 iron, 4 sulfur cluster binding"/>
    <property type="evidence" value="ECO:0007669"/>
    <property type="project" value="UniProtKB-KW"/>
</dbReference>
<evidence type="ECO:0000256" key="5">
    <source>
        <dbReference type="ARBA" id="ARBA00023014"/>
    </source>
</evidence>
<dbReference type="NCBIfam" id="TIGR02086">
    <property type="entry name" value="IPMI_arch"/>
    <property type="match status" value="1"/>
</dbReference>
<dbReference type="NCBIfam" id="TIGR01343">
    <property type="entry name" value="hacA_fam"/>
    <property type="match status" value="1"/>
</dbReference>
<feature type="binding site" evidence="8">
    <location>
        <position position="297"/>
    </location>
    <ligand>
        <name>[4Fe-4S] cluster</name>
        <dbReference type="ChEBI" id="CHEBI:49883"/>
    </ligand>
</feature>
<feature type="domain" description="Aconitase/3-isopropylmalate dehydratase large subunit alpha/beta/alpha" evidence="9">
    <location>
        <begin position="7"/>
        <end position="408"/>
    </location>
</feature>
<evidence type="ECO:0000256" key="7">
    <source>
        <dbReference type="ARBA" id="ARBA00023304"/>
    </source>
</evidence>
<keyword evidence="7 8" id="KW-0100">Branched-chain amino acid biosynthesis</keyword>
<protein>
    <recommendedName>
        <fullName evidence="8">3-isopropylmalate dehydratase large subunit</fullName>
        <ecNumber evidence="8">4.2.1.33</ecNumber>
    </recommendedName>
    <alternativeName>
        <fullName evidence="8">Alpha-IPM isomerase</fullName>
        <shortName evidence="8">IPMI</shortName>
    </alternativeName>
    <alternativeName>
        <fullName evidence="8">Isopropylmalate isomerase</fullName>
    </alternativeName>
</protein>
<dbReference type="PANTHER" id="PTHR43822:SF2">
    <property type="entry name" value="HOMOACONITASE, MITOCHONDRIAL"/>
    <property type="match status" value="1"/>
</dbReference>
<dbReference type="PROSITE" id="PS01244">
    <property type="entry name" value="ACONITASE_2"/>
    <property type="match status" value="1"/>
</dbReference>
<dbReference type="PROSITE" id="PS00450">
    <property type="entry name" value="ACONITASE_1"/>
    <property type="match status" value="1"/>
</dbReference>
<name>A0A7C3RQU5_DICTH</name>
<dbReference type="CDD" id="cd01583">
    <property type="entry name" value="IPMI"/>
    <property type="match status" value="1"/>
</dbReference>
<dbReference type="GO" id="GO:0046872">
    <property type="term" value="F:metal ion binding"/>
    <property type="evidence" value="ECO:0007669"/>
    <property type="project" value="UniProtKB-KW"/>
</dbReference>
<keyword evidence="2 8" id="KW-0004">4Fe-4S</keyword>
<evidence type="ECO:0000256" key="3">
    <source>
        <dbReference type="ARBA" id="ARBA00022723"/>
    </source>
</evidence>
<comment type="catalytic activity">
    <reaction evidence="8">
        <text>(2R,3S)-3-isopropylmalate = (2S)-2-isopropylmalate</text>
        <dbReference type="Rhea" id="RHEA:32287"/>
        <dbReference type="ChEBI" id="CHEBI:1178"/>
        <dbReference type="ChEBI" id="CHEBI:35121"/>
        <dbReference type="EC" id="4.2.1.33"/>
    </reaction>
</comment>
<dbReference type="InterPro" id="IPR001030">
    <property type="entry name" value="Acoase/IPM_deHydtase_lsu_aba"/>
</dbReference>
<keyword evidence="3 8" id="KW-0479">Metal-binding</keyword>
<dbReference type="InterPro" id="IPR011826">
    <property type="entry name" value="HAcnase/IPMdehydase_lsu_prok"/>
</dbReference>
<gene>
    <name evidence="8" type="primary">leuC</name>
    <name evidence="10" type="ORF">ENW00_04065</name>
</gene>
<dbReference type="GO" id="GO:0009098">
    <property type="term" value="P:L-leucine biosynthetic process"/>
    <property type="evidence" value="ECO:0007669"/>
    <property type="project" value="UniProtKB-UniRule"/>
</dbReference>
<dbReference type="EC" id="4.2.1.33" evidence="8"/>
<dbReference type="InterPro" id="IPR050067">
    <property type="entry name" value="IPM_dehydratase_rel_enz"/>
</dbReference>
<dbReference type="InterPro" id="IPR015931">
    <property type="entry name" value="Acnase/IPM_dHydase_lsu_aba_1/3"/>
</dbReference>
<accession>A0A7C3RQU5</accession>
<dbReference type="UniPathway" id="UPA00048">
    <property type="reaction ID" value="UER00071"/>
</dbReference>